<dbReference type="AlphaFoldDB" id="A0A2I1DHQ2"/>
<name>A0A2I1DHQ2_ASPC2</name>
<evidence type="ECO:0000313" key="1">
    <source>
        <dbReference type="EMBL" id="PKY09401.1"/>
    </source>
</evidence>
<evidence type="ECO:0000313" key="2">
    <source>
        <dbReference type="Proteomes" id="UP000234254"/>
    </source>
</evidence>
<comment type="caution">
    <text evidence="1">The sequence shown here is derived from an EMBL/GenBank/DDBJ whole genome shotgun (WGS) entry which is preliminary data.</text>
</comment>
<sequence>MLRLLRTPVTRAPINRVPAVLSSRVVARGLHPEVHSIKGDDFYLAPTFPDDFESPTMYKNNVGTSQWDEIHATFSEASVKADRGEVSFQTVSEQGLDGLAPEEMEPKLDEM</sequence>
<protein>
    <submittedName>
        <fullName evidence="1">Uncharacterized protein</fullName>
    </submittedName>
</protein>
<keyword evidence="2" id="KW-1185">Reference proteome</keyword>
<gene>
    <name evidence="1" type="ORF">P168DRAFT_278887</name>
</gene>
<reference evidence="1" key="1">
    <citation type="submission" date="2016-12" db="EMBL/GenBank/DDBJ databases">
        <title>The genomes of Aspergillus section Nigri reveals drivers in fungal speciation.</title>
        <authorList>
            <consortium name="DOE Joint Genome Institute"/>
            <person name="Vesth T.C."/>
            <person name="Nybo J."/>
            <person name="Theobald S."/>
            <person name="Brandl J."/>
            <person name="Frisvad J.C."/>
            <person name="Nielsen K.F."/>
            <person name="Lyhne E.K."/>
            <person name="Kogle M.E."/>
            <person name="Kuo A."/>
            <person name="Riley R."/>
            <person name="Clum A."/>
            <person name="Nolan M."/>
            <person name="Lipzen A."/>
            <person name="Salamov A."/>
            <person name="Henrissat B."/>
            <person name="Wiebenga A."/>
            <person name="De vries R.P."/>
            <person name="Grigoriev I.V."/>
            <person name="Mortensen U.H."/>
            <person name="Andersen M.R."/>
            <person name="Baker S.E."/>
        </authorList>
    </citation>
    <scope>NUCLEOTIDE SEQUENCE</scope>
    <source>
        <strain evidence="1">IBT 28561</strain>
    </source>
</reference>
<dbReference type="GeneID" id="36543255"/>
<accession>A0A2I1DHQ2</accession>
<organism evidence="1 2">
    <name type="scientific">Aspergillus campestris (strain IBT 28561)</name>
    <dbReference type="NCBI Taxonomy" id="1392248"/>
    <lineage>
        <taxon>Eukaryota</taxon>
        <taxon>Fungi</taxon>
        <taxon>Dikarya</taxon>
        <taxon>Ascomycota</taxon>
        <taxon>Pezizomycotina</taxon>
        <taxon>Eurotiomycetes</taxon>
        <taxon>Eurotiomycetidae</taxon>
        <taxon>Eurotiales</taxon>
        <taxon>Aspergillaceae</taxon>
        <taxon>Aspergillus</taxon>
        <taxon>Aspergillus subgen. Circumdati</taxon>
    </lineage>
</organism>
<dbReference type="OrthoDB" id="4343031at2759"/>
<dbReference type="VEuPathDB" id="FungiDB:P168DRAFT_278887"/>
<dbReference type="RefSeq" id="XP_024697995.1">
    <property type="nucleotide sequence ID" value="XM_024835731.1"/>
</dbReference>
<dbReference type="EMBL" id="MSFM01000001">
    <property type="protein sequence ID" value="PKY09401.1"/>
    <property type="molecule type" value="Genomic_DNA"/>
</dbReference>
<dbReference type="Proteomes" id="UP000234254">
    <property type="component" value="Unassembled WGS sequence"/>
</dbReference>
<proteinExistence type="predicted"/>